<sequence length="686" mass="74946">MSTTASLRTIEPDHLREGSVGGGVSEGRKLRKSVSLLGKFTSLGGLKAPGRPKRTISDFHIKLEEPHRQFQPGEFVKGSVHVTVEKELKLTHLVVNLKGNVDLFNGPTGGGVHTKKEKGPHVFDTLDEETSKLCYDEQVLCADGSLKPGVYQFQFVMLLPGKGLPSSLNFEKGKIEYKIMATITRPTAVGATLSCAMNFSVMENIDVARIEPPAPKTVSLEKKVKKDVPKDKETASTMQLQQPGTSVTSMYLPPSPPLPPSPVTKPVKAKTPKVKKRQATVSVQQGGCLRGESFTVNIKVQHIKPIKSLCGVIVTLYRVGSFDRLPLMASSKQKDKGKGKKGAISSSTVTSFRKEISQRVLPLIVDPRTLTWTGSAKLRVPEDSFPTITSVPLGIVSFRYFIEVVVDLGGKISQREELFVPVNNQPTLPQIVTSTESASLEPSLLSATIIETDRIRREKSVKSCRFEVIVGTIDSSNGRGHRIRTHTVDAPQPEQTEQPVAEITIDEPHTIPLEDHTPPELVPAPPTPDLAPSYEHHSFPIPDLPPLSEKERLQHLEASVLPSEPPCMPSSSSSSAPSAPPLEESAFYQSHPEFFAPSAPPLPTEEGSSSEPLPPTEDKRELERRRLLEAESAPPVTLAEAEPSAPVLGPDNPYFEMFVPSAPTPQEEEERIERQEGDAELPVYSR</sequence>
<dbReference type="PANTHER" id="PTHR11188">
    <property type="entry name" value="ARRESTIN DOMAIN CONTAINING PROTEIN"/>
    <property type="match status" value="1"/>
</dbReference>
<feature type="region of interest" description="Disordered" evidence="1">
    <location>
        <begin position="227"/>
        <end position="278"/>
    </location>
</feature>
<feature type="domain" description="Arrestin-like N-terminal" evidence="2">
    <location>
        <begin position="59"/>
        <end position="207"/>
    </location>
</feature>
<name>A0A3N4IHK6_ASCIM</name>
<feature type="compositionally biased region" description="Basic residues" evidence="1">
    <location>
        <begin position="267"/>
        <end position="278"/>
    </location>
</feature>
<dbReference type="InterPro" id="IPR050357">
    <property type="entry name" value="Arrestin_domain-protein"/>
</dbReference>
<feature type="region of interest" description="Disordered" evidence="1">
    <location>
        <begin position="561"/>
        <end position="686"/>
    </location>
</feature>
<dbReference type="GO" id="GO:0005829">
    <property type="term" value="C:cytosol"/>
    <property type="evidence" value="ECO:0007669"/>
    <property type="project" value="TreeGrafter"/>
</dbReference>
<proteinExistence type="predicted"/>
<dbReference type="Pfam" id="PF00339">
    <property type="entry name" value="Arrestin_N"/>
    <property type="match status" value="1"/>
</dbReference>
<reference evidence="3 4" key="1">
    <citation type="journal article" date="2018" name="Nat. Ecol. Evol.">
        <title>Pezizomycetes genomes reveal the molecular basis of ectomycorrhizal truffle lifestyle.</title>
        <authorList>
            <person name="Murat C."/>
            <person name="Payen T."/>
            <person name="Noel B."/>
            <person name="Kuo A."/>
            <person name="Morin E."/>
            <person name="Chen J."/>
            <person name="Kohler A."/>
            <person name="Krizsan K."/>
            <person name="Balestrini R."/>
            <person name="Da Silva C."/>
            <person name="Montanini B."/>
            <person name="Hainaut M."/>
            <person name="Levati E."/>
            <person name="Barry K.W."/>
            <person name="Belfiori B."/>
            <person name="Cichocki N."/>
            <person name="Clum A."/>
            <person name="Dockter R.B."/>
            <person name="Fauchery L."/>
            <person name="Guy J."/>
            <person name="Iotti M."/>
            <person name="Le Tacon F."/>
            <person name="Lindquist E.A."/>
            <person name="Lipzen A."/>
            <person name="Malagnac F."/>
            <person name="Mello A."/>
            <person name="Molinier V."/>
            <person name="Miyauchi S."/>
            <person name="Poulain J."/>
            <person name="Riccioni C."/>
            <person name="Rubini A."/>
            <person name="Sitrit Y."/>
            <person name="Splivallo R."/>
            <person name="Traeger S."/>
            <person name="Wang M."/>
            <person name="Zifcakova L."/>
            <person name="Wipf D."/>
            <person name="Zambonelli A."/>
            <person name="Paolocci F."/>
            <person name="Nowrousian M."/>
            <person name="Ottonello S."/>
            <person name="Baldrian P."/>
            <person name="Spatafora J.W."/>
            <person name="Henrissat B."/>
            <person name="Nagy L.G."/>
            <person name="Aury J.M."/>
            <person name="Wincker P."/>
            <person name="Grigoriev I.V."/>
            <person name="Bonfante P."/>
            <person name="Martin F.M."/>
        </authorList>
    </citation>
    <scope>NUCLEOTIDE SEQUENCE [LARGE SCALE GENOMIC DNA]</scope>
    <source>
        <strain evidence="3 4">RN42</strain>
    </source>
</reference>
<dbReference type="GO" id="GO:0070086">
    <property type="term" value="P:ubiquitin-dependent endocytosis"/>
    <property type="evidence" value="ECO:0007669"/>
    <property type="project" value="TreeGrafter"/>
</dbReference>
<dbReference type="GO" id="GO:0031625">
    <property type="term" value="F:ubiquitin protein ligase binding"/>
    <property type="evidence" value="ECO:0007669"/>
    <property type="project" value="TreeGrafter"/>
</dbReference>
<feature type="region of interest" description="Disordered" evidence="1">
    <location>
        <begin position="476"/>
        <end position="496"/>
    </location>
</feature>
<feature type="region of interest" description="Disordered" evidence="1">
    <location>
        <begin position="1"/>
        <end position="26"/>
    </location>
</feature>
<dbReference type="Gene3D" id="2.60.40.640">
    <property type="match status" value="1"/>
</dbReference>
<dbReference type="EMBL" id="ML119653">
    <property type="protein sequence ID" value="RPA85633.1"/>
    <property type="molecule type" value="Genomic_DNA"/>
</dbReference>
<dbReference type="InterPro" id="IPR014752">
    <property type="entry name" value="Arrestin-like_C"/>
</dbReference>
<dbReference type="InterPro" id="IPR011021">
    <property type="entry name" value="Arrestin-like_N"/>
</dbReference>
<feature type="region of interest" description="Disordered" evidence="1">
    <location>
        <begin position="510"/>
        <end position="546"/>
    </location>
</feature>
<evidence type="ECO:0000313" key="4">
    <source>
        <dbReference type="Proteomes" id="UP000275078"/>
    </source>
</evidence>
<evidence type="ECO:0000313" key="3">
    <source>
        <dbReference type="EMBL" id="RPA85633.1"/>
    </source>
</evidence>
<dbReference type="GO" id="GO:0030674">
    <property type="term" value="F:protein-macromolecule adaptor activity"/>
    <property type="evidence" value="ECO:0007669"/>
    <property type="project" value="TreeGrafter"/>
</dbReference>
<evidence type="ECO:0000259" key="2">
    <source>
        <dbReference type="Pfam" id="PF00339"/>
    </source>
</evidence>
<feature type="compositionally biased region" description="Low complexity" evidence="1">
    <location>
        <begin position="569"/>
        <end position="586"/>
    </location>
</feature>
<feature type="compositionally biased region" description="Pro residues" evidence="1">
    <location>
        <begin position="253"/>
        <end position="263"/>
    </location>
</feature>
<protein>
    <recommendedName>
        <fullName evidence="2">Arrestin-like N-terminal domain-containing protein</fullName>
    </recommendedName>
</protein>
<gene>
    <name evidence="3" type="ORF">BJ508DRAFT_179184</name>
</gene>
<dbReference type="Proteomes" id="UP000275078">
    <property type="component" value="Unassembled WGS sequence"/>
</dbReference>
<organism evidence="3 4">
    <name type="scientific">Ascobolus immersus RN42</name>
    <dbReference type="NCBI Taxonomy" id="1160509"/>
    <lineage>
        <taxon>Eukaryota</taxon>
        <taxon>Fungi</taxon>
        <taxon>Dikarya</taxon>
        <taxon>Ascomycota</taxon>
        <taxon>Pezizomycotina</taxon>
        <taxon>Pezizomycetes</taxon>
        <taxon>Pezizales</taxon>
        <taxon>Ascobolaceae</taxon>
        <taxon>Ascobolus</taxon>
    </lineage>
</organism>
<dbReference type="GO" id="GO:0005886">
    <property type="term" value="C:plasma membrane"/>
    <property type="evidence" value="ECO:0007669"/>
    <property type="project" value="TreeGrafter"/>
</dbReference>
<feature type="compositionally biased region" description="Polar residues" evidence="1">
    <location>
        <begin position="235"/>
        <end position="249"/>
    </location>
</feature>
<evidence type="ECO:0000256" key="1">
    <source>
        <dbReference type="SAM" id="MobiDB-lite"/>
    </source>
</evidence>
<dbReference type="OrthoDB" id="7785529at2759"/>
<dbReference type="SUPFAM" id="SSF81296">
    <property type="entry name" value="E set domains"/>
    <property type="match status" value="1"/>
</dbReference>
<dbReference type="InterPro" id="IPR014756">
    <property type="entry name" value="Ig_E-set"/>
</dbReference>
<dbReference type="AlphaFoldDB" id="A0A3N4IHK6"/>
<feature type="compositionally biased region" description="Basic and acidic residues" evidence="1">
    <location>
        <begin position="616"/>
        <end position="629"/>
    </location>
</feature>
<accession>A0A3N4IHK6</accession>
<dbReference type="STRING" id="1160509.A0A3N4IHK6"/>
<feature type="compositionally biased region" description="Pro residues" evidence="1">
    <location>
        <begin position="520"/>
        <end position="529"/>
    </location>
</feature>
<keyword evidence="4" id="KW-1185">Reference proteome</keyword>
<dbReference type="PANTHER" id="PTHR11188:SF161">
    <property type="entry name" value="PH-RESPONSE REGULATOR PROTEIN PALF_RIM8"/>
    <property type="match status" value="1"/>
</dbReference>